<organism evidence="5 6">
    <name type="scientific">Liquidambar formosana</name>
    <name type="common">Formosan gum</name>
    <dbReference type="NCBI Taxonomy" id="63359"/>
    <lineage>
        <taxon>Eukaryota</taxon>
        <taxon>Viridiplantae</taxon>
        <taxon>Streptophyta</taxon>
        <taxon>Embryophyta</taxon>
        <taxon>Tracheophyta</taxon>
        <taxon>Spermatophyta</taxon>
        <taxon>Magnoliopsida</taxon>
        <taxon>eudicotyledons</taxon>
        <taxon>Gunneridae</taxon>
        <taxon>Pentapetalae</taxon>
        <taxon>Saxifragales</taxon>
        <taxon>Altingiaceae</taxon>
        <taxon>Liquidambar</taxon>
    </lineage>
</organism>
<name>A0AAP0N934_LIQFO</name>
<dbReference type="EMBL" id="JBBPBK010000051">
    <property type="protein sequence ID" value="KAK9266839.1"/>
    <property type="molecule type" value="Genomic_DNA"/>
</dbReference>
<proteinExistence type="predicted"/>
<evidence type="ECO:0000313" key="6">
    <source>
        <dbReference type="Proteomes" id="UP001415857"/>
    </source>
</evidence>
<dbReference type="InterPro" id="IPR023175">
    <property type="entry name" value="Vta1/CALS_N_sf"/>
</dbReference>
<dbReference type="InterPro" id="IPR026899">
    <property type="entry name" value="FKS1-like_dom1"/>
</dbReference>
<dbReference type="Gene3D" id="1.25.40.270">
    <property type="entry name" value="Vacuolar protein sorting-associated protein vta1"/>
    <property type="match status" value="1"/>
</dbReference>
<dbReference type="GO" id="GO:0003843">
    <property type="term" value="F:1,3-beta-D-glucan synthase activity"/>
    <property type="evidence" value="ECO:0007669"/>
    <property type="project" value="TreeGrafter"/>
</dbReference>
<reference evidence="5 6" key="1">
    <citation type="journal article" date="2024" name="Plant J.">
        <title>Genome sequences and population genomics reveal climatic adaptation and genomic divergence between two closely related sweetgum species.</title>
        <authorList>
            <person name="Xu W.Q."/>
            <person name="Ren C.Q."/>
            <person name="Zhang X.Y."/>
            <person name="Comes H.P."/>
            <person name="Liu X.H."/>
            <person name="Li Y.G."/>
            <person name="Kettle C.J."/>
            <person name="Jalonen R."/>
            <person name="Gaisberger H."/>
            <person name="Ma Y.Z."/>
            <person name="Qiu Y.X."/>
        </authorList>
    </citation>
    <scope>NUCLEOTIDE SEQUENCE [LARGE SCALE GENOMIC DNA]</scope>
    <source>
        <strain evidence="5">Hangzhou</strain>
    </source>
</reference>
<evidence type="ECO:0000313" key="5">
    <source>
        <dbReference type="EMBL" id="KAK9266839.1"/>
    </source>
</evidence>
<dbReference type="AlphaFoldDB" id="A0AAP0N934"/>
<evidence type="ECO:0000259" key="4">
    <source>
        <dbReference type="SMART" id="SM01205"/>
    </source>
</evidence>
<evidence type="ECO:0000256" key="1">
    <source>
        <dbReference type="ARBA" id="ARBA00004308"/>
    </source>
</evidence>
<dbReference type="GO" id="GO:0012505">
    <property type="term" value="C:endomembrane system"/>
    <property type="evidence" value="ECO:0007669"/>
    <property type="project" value="UniProtKB-SubCell"/>
</dbReference>
<protein>
    <recommendedName>
        <fullName evidence="4">1,3-beta-glucan synthase component FKS1-like domain-containing protein</fullName>
    </recommendedName>
</protein>
<gene>
    <name evidence="5" type="ORF">L1049_001610</name>
</gene>
<dbReference type="Pfam" id="PF04652">
    <property type="entry name" value="Vta1"/>
    <property type="match status" value="1"/>
</dbReference>
<dbReference type="PANTHER" id="PTHR12741">
    <property type="entry name" value="LYST-INTERACTING PROTEIN LIP5 DOPAMINE RESPONSIVE PROTEIN DRG-1"/>
    <property type="match status" value="1"/>
</dbReference>
<evidence type="ECO:0000256" key="2">
    <source>
        <dbReference type="ARBA" id="ARBA00023136"/>
    </source>
</evidence>
<comment type="caution">
    <text evidence="5">The sequence shown here is derived from an EMBL/GenBank/DDBJ whole genome shotgun (WGS) entry which is preliminary data.</text>
</comment>
<feature type="domain" description="1,3-beta-glucan synthase component FKS1-like" evidence="4">
    <location>
        <begin position="334"/>
        <end position="422"/>
    </location>
</feature>
<keyword evidence="2" id="KW-0472">Membrane</keyword>
<dbReference type="Pfam" id="PF14288">
    <property type="entry name" value="FKS1_dom1"/>
    <property type="match status" value="1"/>
</dbReference>
<feature type="region of interest" description="Disordered" evidence="3">
    <location>
        <begin position="1"/>
        <end position="22"/>
    </location>
</feature>
<comment type="subcellular location">
    <subcellularLocation>
        <location evidence="1">Endomembrane system</location>
    </subcellularLocation>
</comment>
<dbReference type="Proteomes" id="UP001415857">
    <property type="component" value="Unassembled WGS sequence"/>
</dbReference>
<evidence type="ECO:0000256" key="3">
    <source>
        <dbReference type="SAM" id="MobiDB-lite"/>
    </source>
</evidence>
<dbReference type="GO" id="GO:0005886">
    <property type="term" value="C:plasma membrane"/>
    <property type="evidence" value="ECO:0007669"/>
    <property type="project" value="TreeGrafter"/>
</dbReference>
<sequence>MASSSGTKDGQGPPRSLSRKMTRMPTMVADASVDDNSLVDSELVPSSIAPIAPILRVANEIEEENPRVAYLCRFHALEKAHKMDPTSSGRGVRQFKTYLLHRLEREEEEIERKLAKSDPREIQRFYRNFYEKNIKEGQHTKKPEEMAKIYQIATVLYNVLRAMEPFTKIDDEIQMIAKEVQMKREQYKHYNIIPLHAAGVKPAIVEFPEIKDAIHALRNVNNLPLPRIQSTLDVPHDDPLMGDDEDKSVNDILDWLSSLFGFQKGNVANQREHLILLLANINLGNSGPLLQMYGGGGGTVGQLMDKIFKNYRTWCHYLHRRSNLIFTGSDDRQQLELLYIGLYLLIWGEASNIRFMPECICYIFHQMANNLYGVLFSNAHPVSGGTYEAAQYGEESFLKTVITPIYEVLRKTMRHTGYRAWDEEP</sequence>
<dbReference type="SMART" id="SM01205">
    <property type="entry name" value="FKS1_dom1"/>
    <property type="match status" value="1"/>
</dbReference>
<accession>A0AAP0N934</accession>
<keyword evidence="6" id="KW-1185">Reference proteome</keyword>
<dbReference type="InterPro" id="IPR039431">
    <property type="entry name" value="Vta1/CALS_N"/>
</dbReference>
<dbReference type="PANTHER" id="PTHR12741:SF16">
    <property type="entry name" value="CALLOSE SYNTHASE 7"/>
    <property type="match status" value="1"/>
</dbReference>